<comment type="similarity">
    <text evidence="1">Belongs to the nitronate monooxygenase family. NMO class I subfamily.</text>
</comment>
<dbReference type="Gene3D" id="3.20.20.70">
    <property type="entry name" value="Aldolase class I"/>
    <property type="match status" value="1"/>
</dbReference>
<evidence type="ECO:0000256" key="3">
    <source>
        <dbReference type="ARBA" id="ARBA00022643"/>
    </source>
</evidence>
<evidence type="ECO:0000256" key="2">
    <source>
        <dbReference type="ARBA" id="ARBA00022630"/>
    </source>
</evidence>
<keyword evidence="2" id="KW-0285">Flavoprotein</keyword>
<evidence type="ECO:0000256" key="4">
    <source>
        <dbReference type="ARBA" id="ARBA00023002"/>
    </source>
</evidence>
<dbReference type="AlphaFoldDB" id="A0A5D0QXD9"/>
<keyword evidence="3" id="KW-0288">FMN</keyword>
<dbReference type="PANTHER" id="PTHR42747:SF4">
    <property type="entry name" value="BLR1330 PROTEIN"/>
    <property type="match status" value="1"/>
</dbReference>
<sequence>MSTQLTELLKIKHPIIMAPMFLVSNTAMVIEGMKSGIAGCIPALNYRTLDDLRASIIELKAAKVEACLPDGMGGAFGYNLIVNKSNVKYKEQLRVICEEGCDFILTSLGSPEETIREAHAVGIKVFCDVTDLHFAKKVEQLGADAAVAVNSEAGGHRGNLSPQELTSLLHKELNIPVISAGGVGCKADIDTMLSYGAAGVSVGSPFIASLEAGVTEDYKQACVDYGADDIVMTERISGTPCTVINTPYVQKIGTKSTGLEKLLNKNKTLKKWVKMVRFYIGMKATEKAALQATYKTVWVAGPSIEHTKAILPTREIIENLTN</sequence>
<evidence type="ECO:0000313" key="6">
    <source>
        <dbReference type="EMBL" id="TYB73455.1"/>
    </source>
</evidence>
<evidence type="ECO:0000256" key="1">
    <source>
        <dbReference type="ARBA" id="ARBA00009881"/>
    </source>
</evidence>
<dbReference type="CDD" id="cd04730">
    <property type="entry name" value="NPD_like"/>
    <property type="match status" value="1"/>
</dbReference>
<dbReference type="InterPro" id="IPR004136">
    <property type="entry name" value="NMO"/>
</dbReference>
<keyword evidence="4" id="KW-0560">Oxidoreductase</keyword>
<organism evidence="6 7">
    <name type="scientific">Bizionia algoritergicola</name>
    <dbReference type="NCBI Taxonomy" id="291187"/>
    <lineage>
        <taxon>Bacteria</taxon>
        <taxon>Pseudomonadati</taxon>
        <taxon>Bacteroidota</taxon>
        <taxon>Flavobacteriia</taxon>
        <taxon>Flavobacteriales</taxon>
        <taxon>Flavobacteriaceae</taxon>
        <taxon>Bizionia</taxon>
    </lineage>
</organism>
<reference evidence="6 7" key="1">
    <citation type="submission" date="2019-08" db="EMBL/GenBank/DDBJ databases">
        <title>Genomes of Antarctic Bizionia species.</title>
        <authorList>
            <person name="Bowman J.P."/>
        </authorList>
    </citation>
    <scope>NUCLEOTIDE SEQUENCE [LARGE SCALE GENOMIC DNA]</scope>
    <source>
        <strain evidence="6 7">APA-1</strain>
    </source>
</reference>
<comment type="caution">
    <text evidence="6">The sequence shown here is derived from an EMBL/GenBank/DDBJ whole genome shotgun (WGS) entry which is preliminary data.</text>
</comment>
<proteinExistence type="inferred from homology"/>
<dbReference type="Proteomes" id="UP000324358">
    <property type="component" value="Unassembled WGS sequence"/>
</dbReference>
<protein>
    <submittedName>
        <fullName evidence="6">Nitronate monooxygenase</fullName>
    </submittedName>
</protein>
<gene>
    <name evidence="6" type="ORF">ES675_07310</name>
</gene>
<evidence type="ECO:0000313" key="7">
    <source>
        <dbReference type="Proteomes" id="UP000324358"/>
    </source>
</evidence>
<dbReference type="OrthoDB" id="9778912at2"/>
<keyword evidence="7" id="KW-1185">Reference proteome</keyword>
<dbReference type="PANTHER" id="PTHR42747">
    <property type="entry name" value="NITRONATE MONOOXYGENASE-RELATED"/>
    <property type="match status" value="1"/>
</dbReference>
<dbReference type="RefSeq" id="WP_066253874.1">
    <property type="nucleotide sequence ID" value="NZ_VSKL01000002.1"/>
</dbReference>
<dbReference type="Pfam" id="PF03060">
    <property type="entry name" value="NMO"/>
    <property type="match status" value="1"/>
</dbReference>
<evidence type="ECO:0000256" key="5">
    <source>
        <dbReference type="ARBA" id="ARBA00023033"/>
    </source>
</evidence>
<dbReference type="GO" id="GO:0018580">
    <property type="term" value="F:nitronate monooxygenase activity"/>
    <property type="evidence" value="ECO:0007669"/>
    <property type="project" value="InterPro"/>
</dbReference>
<keyword evidence="5 6" id="KW-0503">Monooxygenase</keyword>
<accession>A0A5D0QXD9</accession>
<name>A0A5D0QXD9_9FLAO</name>
<dbReference type="InterPro" id="IPR013785">
    <property type="entry name" value="Aldolase_TIM"/>
</dbReference>
<dbReference type="EMBL" id="VSKL01000002">
    <property type="protein sequence ID" value="TYB73455.1"/>
    <property type="molecule type" value="Genomic_DNA"/>
</dbReference>
<dbReference type="SUPFAM" id="SSF51412">
    <property type="entry name" value="Inosine monophosphate dehydrogenase (IMPDH)"/>
    <property type="match status" value="1"/>
</dbReference>